<dbReference type="InterPro" id="IPR048367">
    <property type="entry name" value="TNP-like_RNaseH_C"/>
</dbReference>
<reference evidence="2" key="2">
    <citation type="journal article" date="2023" name="Science">
        <title>Genomic signatures of disease resistance in endangered staghorn corals.</title>
        <authorList>
            <person name="Vollmer S.V."/>
            <person name="Selwyn J.D."/>
            <person name="Despard B.A."/>
            <person name="Roesel C.L."/>
        </authorList>
    </citation>
    <scope>NUCLEOTIDE SEQUENCE</scope>
    <source>
        <strain evidence="2">K2</strain>
    </source>
</reference>
<comment type="caution">
    <text evidence="2">The sequence shown here is derived from an EMBL/GenBank/DDBJ whole genome shotgun (WGS) entry which is preliminary data.</text>
</comment>
<protein>
    <recommendedName>
        <fullName evidence="1">Transposable element P transposase-like RNase H C-terminal domain-containing protein</fullName>
    </recommendedName>
</protein>
<keyword evidence="3" id="KW-1185">Reference proteome</keyword>
<dbReference type="AlphaFoldDB" id="A0AAD9PZN3"/>
<dbReference type="EMBL" id="JARQWQ010000090">
    <property type="protein sequence ID" value="KAK2552112.1"/>
    <property type="molecule type" value="Genomic_DNA"/>
</dbReference>
<sequence length="83" mass="9473">MVAVKQVQFPSSVIKPALVNQDGIENHFCQVRSCNGQNNNPTYLKQESTQNSIRYGQTTISPKIAQIFEIEKDYLNERNQLES</sequence>
<feature type="non-terminal residue" evidence="2">
    <location>
        <position position="83"/>
    </location>
</feature>
<organism evidence="2 3">
    <name type="scientific">Acropora cervicornis</name>
    <name type="common">Staghorn coral</name>
    <dbReference type="NCBI Taxonomy" id="6130"/>
    <lineage>
        <taxon>Eukaryota</taxon>
        <taxon>Metazoa</taxon>
        <taxon>Cnidaria</taxon>
        <taxon>Anthozoa</taxon>
        <taxon>Hexacorallia</taxon>
        <taxon>Scleractinia</taxon>
        <taxon>Astrocoeniina</taxon>
        <taxon>Acroporidae</taxon>
        <taxon>Acropora</taxon>
    </lineage>
</organism>
<evidence type="ECO:0000313" key="3">
    <source>
        <dbReference type="Proteomes" id="UP001249851"/>
    </source>
</evidence>
<accession>A0AAD9PZN3</accession>
<name>A0AAD9PZN3_ACRCE</name>
<evidence type="ECO:0000259" key="1">
    <source>
        <dbReference type="Pfam" id="PF21789"/>
    </source>
</evidence>
<gene>
    <name evidence="2" type="ORF">P5673_026862</name>
</gene>
<evidence type="ECO:0000313" key="2">
    <source>
        <dbReference type="EMBL" id="KAK2552112.1"/>
    </source>
</evidence>
<reference evidence="2" key="1">
    <citation type="journal article" date="2023" name="G3 (Bethesda)">
        <title>Whole genome assembly and annotation of the endangered Caribbean coral Acropora cervicornis.</title>
        <authorList>
            <person name="Selwyn J.D."/>
            <person name="Vollmer S.V."/>
        </authorList>
    </citation>
    <scope>NUCLEOTIDE SEQUENCE</scope>
    <source>
        <strain evidence="2">K2</strain>
    </source>
</reference>
<proteinExistence type="predicted"/>
<dbReference type="Pfam" id="PF21789">
    <property type="entry name" value="TNP-like_RNaseH_C"/>
    <property type="match status" value="1"/>
</dbReference>
<dbReference type="Proteomes" id="UP001249851">
    <property type="component" value="Unassembled WGS sequence"/>
</dbReference>
<feature type="domain" description="Transposable element P transposase-like RNase H C-terminal" evidence="1">
    <location>
        <begin position="20"/>
        <end position="43"/>
    </location>
</feature>